<name>A0A914SDL3_PAREQ</name>
<evidence type="ECO:0000313" key="1">
    <source>
        <dbReference type="Proteomes" id="UP000887564"/>
    </source>
</evidence>
<accession>A0A914SDL3</accession>
<evidence type="ECO:0000313" key="2">
    <source>
        <dbReference type="WBParaSite" id="PEQ_0001215601-mRNA-1"/>
    </source>
</evidence>
<proteinExistence type="predicted"/>
<keyword evidence="1" id="KW-1185">Reference proteome</keyword>
<dbReference type="AlphaFoldDB" id="A0A914SDL3"/>
<sequence length="32" mass="3780">MKVSSIQQIRVNIKDMLQVRIHSLNPFKIITK</sequence>
<protein>
    <submittedName>
        <fullName evidence="2">Uncharacterized protein</fullName>
    </submittedName>
</protein>
<organism evidence="1 2">
    <name type="scientific">Parascaris equorum</name>
    <name type="common">Equine roundworm</name>
    <dbReference type="NCBI Taxonomy" id="6256"/>
    <lineage>
        <taxon>Eukaryota</taxon>
        <taxon>Metazoa</taxon>
        <taxon>Ecdysozoa</taxon>
        <taxon>Nematoda</taxon>
        <taxon>Chromadorea</taxon>
        <taxon>Rhabditida</taxon>
        <taxon>Spirurina</taxon>
        <taxon>Ascaridomorpha</taxon>
        <taxon>Ascaridoidea</taxon>
        <taxon>Ascarididae</taxon>
        <taxon>Parascaris</taxon>
    </lineage>
</organism>
<dbReference type="WBParaSite" id="PEQ_0001215601-mRNA-1">
    <property type="protein sequence ID" value="PEQ_0001215601-mRNA-1"/>
    <property type="gene ID" value="PEQ_0001215601"/>
</dbReference>
<dbReference type="Proteomes" id="UP000887564">
    <property type="component" value="Unplaced"/>
</dbReference>
<reference evidence="2" key="1">
    <citation type="submission" date="2022-11" db="UniProtKB">
        <authorList>
            <consortium name="WormBaseParasite"/>
        </authorList>
    </citation>
    <scope>IDENTIFICATION</scope>
</reference>